<evidence type="ECO:0000256" key="4">
    <source>
        <dbReference type="ARBA" id="ARBA00022777"/>
    </source>
</evidence>
<reference evidence="11" key="1">
    <citation type="submission" date="2015-09" db="EMBL/GenBank/DDBJ databases">
        <authorList>
            <person name="Bertelli C."/>
        </authorList>
    </citation>
    <scope>NUCLEOTIDE SEQUENCE [LARGE SCALE GENOMIC DNA]</scope>
    <source>
        <strain evidence="11">KNic</strain>
    </source>
</reference>
<sequence>MIITIDGPVATGKSTIAKKLAESIGFIFFDTGAMYRALTYGILKHKIDLDNAEQVQNFLDQFEFDIKVTRHERHYFVEGEDVSKKIRGEEVTSAVSKVSAVKAIREKLMAIQRELAVGVNAVFEGRDMGTVVFPEAAIKVFLTGRNDVRAKRRYDELVAKFPDEAQDLTLEKCLEEISKRDSYDSSREHSPLKQAEDAFVIDTSDLSVDEVVYKILEHKDSVKTKRHS</sequence>
<dbReference type="InParanoid" id="A0A0U5EPV7"/>
<evidence type="ECO:0000256" key="3">
    <source>
        <dbReference type="ARBA" id="ARBA00022741"/>
    </source>
</evidence>
<dbReference type="KEGG" id="pnl:PNK_0453"/>
<dbReference type="PANTHER" id="PTHR21299:SF2">
    <property type="entry name" value="CYTIDYLATE KINASE"/>
    <property type="match status" value="1"/>
</dbReference>
<comment type="catalytic activity">
    <reaction evidence="6 8">
        <text>dCMP + ATP = dCDP + ADP</text>
        <dbReference type="Rhea" id="RHEA:25094"/>
        <dbReference type="ChEBI" id="CHEBI:30616"/>
        <dbReference type="ChEBI" id="CHEBI:57566"/>
        <dbReference type="ChEBI" id="CHEBI:58593"/>
        <dbReference type="ChEBI" id="CHEBI:456216"/>
        <dbReference type="EC" id="2.7.4.25"/>
    </reaction>
</comment>
<dbReference type="GO" id="GO:0015949">
    <property type="term" value="P:nucleobase-containing small molecule interconversion"/>
    <property type="evidence" value="ECO:0007669"/>
    <property type="project" value="TreeGrafter"/>
</dbReference>
<dbReference type="EC" id="2.7.4.25" evidence="8"/>
<feature type="domain" description="Cytidylate kinase" evidence="9">
    <location>
        <begin position="3"/>
        <end position="218"/>
    </location>
</feature>
<dbReference type="PANTHER" id="PTHR21299">
    <property type="entry name" value="CYTIDYLATE KINASE/PANTOATE-BETA-ALANINE LIGASE"/>
    <property type="match status" value="1"/>
</dbReference>
<dbReference type="GO" id="GO:0036430">
    <property type="term" value="F:CMP kinase activity"/>
    <property type="evidence" value="ECO:0007669"/>
    <property type="project" value="RHEA"/>
</dbReference>
<comment type="catalytic activity">
    <reaction evidence="7 8">
        <text>CMP + ATP = CDP + ADP</text>
        <dbReference type="Rhea" id="RHEA:11600"/>
        <dbReference type="ChEBI" id="CHEBI:30616"/>
        <dbReference type="ChEBI" id="CHEBI:58069"/>
        <dbReference type="ChEBI" id="CHEBI:60377"/>
        <dbReference type="ChEBI" id="CHEBI:456216"/>
        <dbReference type="EC" id="2.7.4.25"/>
    </reaction>
</comment>
<name>A0A0U5EPV7_9BACT</name>
<keyword evidence="8" id="KW-0963">Cytoplasm</keyword>
<evidence type="ECO:0000313" key="10">
    <source>
        <dbReference type="EMBL" id="CUI16083.1"/>
    </source>
</evidence>
<dbReference type="PATRIC" id="fig|389348.3.peg.501"/>
<evidence type="ECO:0000259" key="9">
    <source>
        <dbReference type="Pfam" id="PF02224"/>
    </source>
</evidence>
<comment type="subcellular location">
    <subcellularLocation>
        <location evidence="8">Cytoplasm</location>
    </subcellularLocation>
</comment>
<evidence type="ECO:0000313" key="11">
    <source>
        <dbReference type="Proteomes" id="UP000069902"/>
    </source>
</evidence>
<keyword evidence="3 8" id="KW-0547">Nucleotide-binding</keyword>
<accession>A0A0U5EPV7</accession>
<comment type="similarity">
    <text evidence="1 8">Belongs to the cytidylate kinase family. Type 1 subfamily.</text>
</comment>
<dbReference type="InterPro" id="IPR003136">
    <property type="entry name" value="Cytidylate_kin"/>
</dbReference>
<dbReference type="Pfam" id="PF02224">
    <property type="entry name" value="Cytidylate_kin"/>
    <property type="match status" value="1"/>
</dbReference>
<dbReference type="GO" id="GO:0005524">
    <property type="term" value="F:ATP binding"/>
    <property type="evidence" value="ECO:0007669"/>
    <property type="project" value="UniProtKB-UniRule"/>
</dbReference>
<dbReference type="FunCoup" id="A0A0U5EPV7">
    <property type="interactions" value="257"/>
</dbReference>
<dbReference type="NCBIfam" id="TIGR00017">
    <property type="entry name" value="cmk"/>
    <property type="match status" value="1"/>
</dbReference>
<evidence type="ECO:0000256" key="5">
    <source>
        <dbReference type="ARBA" id="ARBA00022840"/>
    </source>
</evidence>
<evidence type="ECO:0000256" key="8">
    <source>
        <dbReference type="HAMAP-Rule" id="MF_00238"/>
    </source>
</evidence>
<dbReference type="RefSeq" id="WP_059060035.1">
    <property type="nucleotide sequence ID" value="NZ_LN879502.1"/>
</dbReference>
<dbReference type="AlphaFoldDB" id="A0A0U5EPV7"/>
<dbReference type="GO" id="GO:0036431">
    <property type="term" value="F:dCMP kinase activity"/>
    <property type="evidence" value="ECO:0007669"/>
    <property type="project" value="InterPro"/>
</dbReference>
<keyword evidence="2 8" id="KW-0808">Transferase</keyword>
<protein>
    <recommendedName>
        <fullName evidence="8">Cytidylate kinase</fullName>
        <shortName evidence="8">CK</shortName>
        <ecNumber evidence="8">2.7.4.25</ecNumber>
    </recommendedName>
    <alternativeName>
        <fullName evidence="8">Cytidine monophosphate kinase</fullName>
        <shortName evidence="8">CMP kinase</shortName>
    </alternativeName>
</protein>
<keyword evidence="4 8" id="KW-0418">Kinase</keyword>
<dbReference type="HAMAP" id="MF_00238">
    <property type="entry name" value="Cytidyl_kinase_type1"/>
    <property type="match status" value="1"/>
</dbReference>
<gene>
    <name evidence="8 10" type="primary">cmk</name>
    <name evidence="10" type="ORF">PNK_0453</name>
</gene>
<keyword evidence="11" id="KW-1185">Reference proteome</keyword>
<organism evidence="10 11">
    <name type="scientific">Candidatus Protochlamydia naegleriophila</name>
    <dbReference type="NCBI Taxonomy" id="389348"/>
    <lineage>
        <taxon>Bacteria</taxon>
        <taxon>Pseudomonadati</taxon>
        <taxon>Chlamydiota</taxon>
        <taxon>Chlamydiia</taxon>
        <taxon>Parachlamydiales</taxon>
        <taxon>Parachlamydiaceae</taxon>
        <taxon>Candidatus Protochlamydia</taxon>
    </lineage>
</organism>
<dbReference type="EMBL" id="LN879502">
    <property type="protein sequence ID" value="CUI16083.1"/>
    <property type="molecule type" value="Genomic_DNA"/>
</dbReference>
<evidence type="ECO:0000256" key="2">
    <source>
        <dbReference type="ARBA" id="ARBA00022679"/>
    </source>
</evidence>
<dbReference type="SUPFAM" id="SSF52540">
    <property type="entry name" value="P-loop containing nucleoside triphosphate hydrolases"/>
    <property type="match status" value="1"/>
</dbReference>
<dbReference type="CDD" id="cd02020">
    <property type="entry name" value="CMPK"/>
    <property type="match status" value="1"/>
</dbReference>
<feature type="binding site" evidence="8">
    <location>
        <begin position="7"/>
        <end position="15"/>
    </location>
    <ligand>
        <name>ATP</name>
        <dbReference type="ChEBI" id="CHEBI:30616"/>
    </ligand>
</feature>
<dbReference type="InterPro" id="IPR027417">
    <property type="entry name" value="P-loop_NTPase"/>
</dbReference>
<proteinExistence type="inferred from homology"/>
<keyword evidence="5 8" id="KW-0067">ATP-binding</keyword>
<dbReference type="STRING" id="389348.PNK_0453"/>
<dbReference type="GO" id="GO:0005829">
    <property type="term" value="C:cytosol"/>
    <property type="evidence" value="ECO:0007669"/>
    <property type="project" value="TreeGrafter"/>
</dbReference>
<evidence type="ECO:0000256" key="7">
    <source>
        <dbReference type="ARBA" id="ARBA00048478"/>
    </source>
</evidence>
<dbReference type="InterPro" id="IPR011994">
    <property type="entry name" value="Cytidylate_kinase_dom"/>
</dbReference>
<dbReference type="Gene3D" id="3.40.50.300">
    <property type="entry name" value="P-loop containing nucleotide triphosphate hydrolases"/>
    <property type="match status" value="1"/>
</dbReference>
<dbReference type="GO" id="GO:0006220">
    <property type="term" value="P:pyrimidine nucleotide metabolic process"/>
    <property type="evidence" value="ECO:0007669"/>
    <property type="project" value="UniProtKB-UniRule"/>
</dbReference>
<evidence type="ECO:0000256" key="6">
    <source>
        <dbReference type="ARBA" id="ARBA00047615"/>
    </source>
</evidence>
<dbReference type="Proteomes" id="UP000069902">
    <property type="component" value="Chromosome cPNK"/>
</dbReference>
<evidence type="ECO:0000256" key="1">
    <source>
        <dbReference type="ARBA" id="ARBA00009427"/>
    </source>
</evidence>